<reference evidence="2" key="1">
    <citation type="submission" date="2019-11" db="EMBL/GenBank/DDBJ databases">
        <authorList>
            <person name="Feng L."/>
        </authorList>
    </citation>
    <scope>NUCLEOTIDE SEQUENCE</scope>
    <source>
        <strain evidence="2">BintestinalisLFYP9</strain>
    </source>
</reference>
<name>A0A6N2SRP0_9BACE</name>
<protein>
    <submittedName>
        <fullName evidence="2">Uncharacterized protein</fullName>
    </submittedName>
</protein>
<evidence type="ECO:0000256" key="1">
    <source>
        <dbReference type="SAM" id="Phobius"/>
    </source>
</evidence>
<keyword evidence="1" id="KW-0812">Transmembrane</keyword>
<accession>A0A6N2SRP0</accession>
<gene>
    <name evidence="2" type="ORF">BILFYP9_01172</name>
</gene>
<organism evidence="2">
    <name type="scientific">Bacteroides intestinalis</name>
    <dbReference type="NCBI Taxonomy" id="329854"/>
    <lineage>
        <taxon>Bacteria</taxon>
        <taxon>Pseudomonadati</taxon>
        <taxon>Bacteroidota</taxon>
        <taxon>Bacteroidia</taxon>
        <taxon>Bacteroidales</taxon>
        <taxon>Bacteroidaceae</taxon>
        <taxon>Bacteroides</taxon>
    </lineage>
</organism>
<proteinExistence type="predicted"/>
<sequence>MLEGVEERNERQCIGRVGKQSEVYEKLFFSTYLQIISGLGLPVLHGVFFHTHECGIRISLGIGITFSKSVKMIVVFHQLFTIPFKFLELFLLFAQGFLLFLILCRRLVF</sequence>
<feature type="transmembrane region" description="Helical" evidence="1">
    <location>
        <begin position="60"/>
        <end position="80"/>
    </location>
</feature>
<feature type="transmembrane region" description="Helical" evidence="1">
    <location>
        <begin position="27"/>
        <end position="48"/>
    </location>
</feature>
<evidence type="ECO:0000313" key="2">
    <source>
        <dbReference type="EMBL" id="VYS94470.1"/>
    </source>
</evidence>
<dbReference type="EMBL" id="CACRSU010000013">
    <property type="protein sequence ID" value="VYS94470.1"/>
    <property type="molecule type" value="Genomic_DNA"/>
</dbReference>
<keyword evidence="1" id="KW-0472">Membrane</keyword>
<feature type="transmembrane region" description="Helical" evidence="1">
    <location>
        <begin position="86"/>
        <end position="104"/>
    </location>
</feature>
<dbReference type="AlphaFoldDB" id="A0A6N2SRP0"/>
<keyword evidence="1" id="KW-1133">Transmembrane helix</keyword>